<dbReference type="Gene3D" id="1.10.10.10">
    <property type="entry name" value="Winged helix-like DNA-binding domain superfamily/Winged helix DNA-binding domain"/>
    <property type="match status" value="2"/>
</dbReference>
<evidence type="ECO:0000259" key="2">
    <source>
        <dbReference type="Pfam" id="PF01051"/>
    </source>
</evidence>
<sequence length="421" mass="48513">MVDSLSGSGEVVVRDIQRLSANFKKSHGLLMAFQSLTPMEHNALALFLTRIKKDMVELPPVDMSVPYEKRDANLEVPTFTFDQNVLCEWFDIAPDQLATRLNEVAEKLMFRKMAFRDMAKKGGVESFDYKQIFQRIVYHRGRLTFVPAPVSWRDLVDESRGFALIDHAAFRKIPSEYGKRTYALLSRFKRSEDNLGAHKIDELQKLYGVVDNAGKPLKSSLVRPSMFVERVIKKSIAEIEEIKASGVSMAGLSFHIDDKSGEVGYRVTRRGKRIDTIEFLYSWDGQALKEIQAIIEVNRGNAIEFVERLEAKRFQNTKLSVVEQIQLSLAYRELGQFDDAKVEQQPIDAHLKKLERLDRNELLTVNKFYLAIKEGDKAYAVKREMDKRERRNGDDLIVDQTTEEERARLERVRKLKKEVSS</sequence>
<evidence type="ECO:0000313" key="4">
    <source>
        <dbReference type="Proteomes" id="UP001166251"/>
    </source>
</evidence>
<name>A0ABS7EGB1_9GAMM</name>
<gene>
    <name evidence="3" type="ORF">K0504_09840</name>
</gene>
<dbReference type="RefSeq" id="WP_220104021.1">
    <property type="nucleotide sequence ID" value="NZ_JAHZSS010000010.1"/>
</dbReference>
<evidence type="ECO:0000313" key="3">
    <source>
        <dbReference type="EMBL" id="MBW8191338.1"/>
    </source>
</evidence>
<accession>A0ABS7EGB1</accession>
<keyword evidence="4" id="KW-1185">Reference proteome</keyword>
<dbReference type="InterPro" id="IPR036390">
    <property type="entry name" value="WH_DNA-bd_sf"/>
</dbReference>
<organism evidence="3 4">
    <name type="scientific">Neiella holothuriorum</name>
    <dbReference type="NCBI Taxonomy" id="2870530"/>
    <lineage>
        <taxon>Bacteria</taxon>
        <taxon>Pseudomonadati</taxon>
        <taxon>Pseudomonadota</taxon>
        <taxon>Gammaproteobacteria</taxon>
        <taxon>Alteromonadales</taxon>
        <taxon>Echinimonadaceae</taxon>
        <taxon>Neiella</taxon>
    </lineage>
</organism>
<protein>
    <submittedName>
        <fullName evidence="3">Replication initiation protein</fullName>
    </submittedName>
</protein>
<dbReference type="EMBL" id="JAHZSS010000010">
    <property type="protein sequence ID" value="MBW8191338.1"/>
    <property type="molecule type" value="Genomic_DNA"/>
</dbReference>
<dbReference type="InterPro" id="IPR036388">
    <property type="entry name" value="WH-like_DNA-bd_sf"/>
</dbReference>
<proteinExistence type="inferred from homology"/>
<dbReference type="SUPFAM" id="SSF46785">
    <property type="entry name" value="Winged helix' DNA-binding domain"/>
    <property type="match status" value="1"/>
</dbReference>
<comment type="similarity">
    <text evidence="1">Belongs to the initiator RepB protein family.</text>
</comment>
<evidence type="ECO:0000256" key="1">
    <source>
        <dbReference type="ARBA" id="ARBA00038283"/>
    </source>
</evidence>
<dbReference type="Proteomes" id="UP001166251">
    <property type="component" value="Unassembled WGS sequence"/>
</dbReference>
<feature type="domain" description="Initiator Rep protein WH1" evidence="2">
    <location>
        <begin position="23"/>
        <end position="186"/>
    </location>
</feature>
<reference evidence="3" key="1">
    <citation type="submission" date="2021-07" db="EMBL/GenBank/DDBJ databases">
        <title>Neiella marina sp. nov., isolated from the intestinal content of sea cucumber Apostichopus japonicus.</title>
        <authorList>
            <person name="Bai X."/>
        </authorList>
    </citation>
    <scope>NUCLEOTIDE SEQUENCE</scope>
    <source>
        <strain evidence="3">126</strain>
    </source>
</reference>
<comment type="caution">
    <text evidence="3">The sequence shown here is derived from an EMBL/GenBank/DDBJ whole genome shotgun (WGS) entry which is preliminary data.</text>
</comment>
<dbReference type="InterPro" id="IPR000525">
    <property type="entry name" value="Initiator_Rep_WH1"/>
</dbReference>
<dbReference type="Pfam" id="PF01051">
    <property type="entry name" value="Rep3_N"/>
    <property type="match status" value="1"/>
</dbReference>